<dbReference type="EMBL" id="BAABHS010000042">
    <property type="protein sequence ID" value="GAA4991087.1"/>
    <property type="molecule type" value="Genomic_DNA"/>
</dbReference>
<feature type="domain" description="SMP-30/Gluconolactonase/LRE-like region" evidence="2">
    <location>
        <begin position="19"/>
        <end position="261"/>
    </location>
</feature>
<sequence>MNALRQWIARPATWTTYALAEGPVWDAKRRRLLWVDIVAGRVHAGKLDGSAIQPAEEFAVGTFAGSVAFTADGELVVAAKEQLTRIRPDGTRVLGTRILPDGSTRRLNDGAVDPGGRFVVGSLSLHGPGSGECLVVVDHDGTVRVLDEDLTLSNGIAWSADGTCMYSVDTLDGVVHSRAWDPASEVVGPRTDHITLAGELPDGIAVDADDHLWVAVWGAGQVRRFTPDGRLTGVVHVNAPHTSAVTFAGDDLRTLVITTARNELPVRALRRYPDSGRLFTARIEVPGLSATPWRPPTV</sequence>
<dbReference type="Gene3D" id="2.120.10.30">
    <property type="entry name" value="TolB, C-terminal domain"/>
    <property type="match status" value="1"/>
</dbReference>
<dbReference type="PANTHER" id="PTHR10907:SF47">
    <property type="entry name" value="REGUCALCIN"/>
    <property type="match status" value="1"/>
</dbReference>
<protein>
    <recommendedName>
        <fullName evidence="2">SMP-30/Gluconolactonase/LRE-like region domain-containing protein</fullName>
    </recommendedName>
</protein>
<evidence type="ECO:0000313" key="3">
    <source>
        <dbReference type="EMBL" id="GAA4991087.1"/>
    </source>
</evidence>
<dbReference type="PANTHER" id="PTHR10907">
    <property type="entry name" value="REGUCALCIN"/>
    <property type="match status" value="1"/>
</dbReference>
<reference evidence="4" key="1">
    <citation type="journal article" date="2019" name="Int. J. Syst. Evol. Microbiol.">
        <title>The Global Catalogue of Microorganisms (GCM) 10K type strain sequencing project: providing services to taxonomists for standard genome sequencing and annotation.</title>
        <authorList>
            <consortium name="The Broad Institute Genomics Platform"/>
            <consortium name="The Broad Institute Genome Sequencing Center for Infectious Disease"/>
            <person name="Wu L."/>
            <person name="Ma J."/>
        </authorList>
    </citation>
    <scope>NUCLEOTIDE SEQUENCE [LARGE SCALE GENOMIC DNA]</scope>
    <source>
        <strain evidence="4">JCM 17986</strain>
    </source>
</reference>
<comment type="similarity">
    <text evidence="1">Belongs to the SMP-30/CGR1 family.</text>
</comment>
<dbReference type="Pfam" id="PF08450">
    <property type="entry name" value="SGL"/>
    <property type="match status" value="1"/>
</dbReference>
<comment type="caution">
    <text evidence="3">The sequence shown here is derived from an EMBL/GenBank/DDBJ whole genome shotgun (WGS) entry which is preliminary data.</text>
</comment>
<dbReference type="InterPro" id="IPR011042">
    <property type="entry name" value="6-blade_b-propeller_TolB-like"/>
</dbReference>
<gene>
    <name evidence="3" type="ORF">GCM10023205_73670</name>
</gene>
<evidence type="ECO:0000256" key="1">
    <source>
        <dbReference type="ARBA" id="ARBA00008853"/>
    </source>
</evidence>
<organism evidence="3 4">
    <name type="scientific">Yinghuangia aomiensis</name>
    <dbReference type="NCBI Taxonomy" id="676205"/>
    <lineage>
        <taxon>Bacteria</taxon>
        <taxon>Bacillati</taxon>
        <taxon>Actinomycetota</taxon>
        <taxon>Actinomycetes</taxon>
        <taxon>Kitasatosporales</taxon>
        <taxon>Streptomycetaceae</taxon>
        <taxon>Yinghuangia</taxon>
    </lineage>
</organism>
<dbReference type="PRINTS" id="PR01790">
    <property type="entry name" value="SMP30FAMILY"/>
</dbReference>
<evidence type="ECO:0000313" key="4">
    <source>
        <dbReference type="Proteomes" id="UP001500466"/>
    </source>
</evidence>
<evidence type="ECO:0000259" key="2">
    <source>
        <dbReference type="Pfam" id="PF08450"/>
    </source>
</evidence>
<dbReference type="InterPro" id="IPR005511">
    <property type="entry name" value="SMP-30"/>
</dbReference>
<accession>A0ABP9I9A9</accession>
<name>A0ABP9I9A9_9ACTN</name>
<proteinExistence type="inferred from homology"/>
<dbReference type="InterPro" id="IPR013658">
    <property type="entry name" value="SGL"/>
</dbReference>
<dbReference type="SUPFAM" id="SSF63829">
    <property type="entry name" value="Calcium-dependent phosphotriesterase"/>
    <property type="match status" value="1"/>
</dbReference>
<dbReference type="RefSeq" id="WP_345680192.1">
    <property type="nucleotide sequence ID" value="NZ_BAABHS010000042.1"/>
</dbReference>
<dbReference type="Proteomes" id="UP001500466">
    <property type="component" value="Unassembled WGS sequence"/>
</dbReference>
<keyword evidence="4" id="KW-1185">Reference proteome</keyword>